<proteinExistence type="predicted"/>
<reference evidence="1 2" key="1">
    <citation type="submission" date="2007-01" db="EMBL/GenBank/DDBJ databases">
        <title>Complete sequence of Psychromonas ingrahamii 37.</title>
        <authorList>
            <consortium name="US DOE Joint Genome Institute"/>
            <person name="Copeland A."/>
            <person name="Lucas S."/>
            <person name="Lapidus A."/>
            <person name="Barry K."/>
            <person name="Detter J.C."/>
            <person name="Glavina del Rio T."/>
            <person name="Hammon N."/>
            <person name="Israni S."/>
            <person name="Dalin E."/>
            <person name="Tice H."/>
            <person name="Pitluck S."/>
            <person name="Thompson L.S."/>
            <person name="Brettin T."/>
            <person name="Bruce D."/>
            <person name="Han C."/>
            <person name="Tapia R."/>
            <person name="Schmutz J."/>
            <person name="Larimer F."/>
            <person name="Land M."/>
            <person name="Hauser L."/>
            <person name="Kyrpides N."/>
            <person name="Ivanova N."/>
            <person name="Staley J."/>
            <person name="Richardson P."/>
        </authorList>
    </citation>
    <scope>NUCLEOTIDE SEQUENCE [LARGE SCALE GENOMIC DNA]</scope>
    <source>
        <strain evidence="1 2">37</strain>
    </source>
</reference>
<evidence type="ECO:0000313" key="1">
    <source>
        <dbReference type="EMBL" id="ABM02945.1"/>
    </source>
</evidence>
<dbReference type="PANTHER" id="PTHR11102">
    <property type="entry name" value="SEL-1-LIKE PROTEIN"/>
    <property type="match status" value="1"/>
</dbReference>
<name>A1STY0_PSYIN</name>
<evidence type="ECO:0000313" key="2">
    <source>
        <dbReference type="Proteomes" id="UP000000639"/>
    </source>
</evidence>
<dbReference type="AlphaFoldDB" id="A1STY0"/>
<dbReference type="InterPro" id="IPR011990">
    <property type="entry name" value="TPR-like_helical_dom_sf"/>
</dbReference>
<dbReference type="Gene3D" id="1.25.40.10">
    <property type="entry name" value="Tetratricopeptide repeat domain"/>
    <property type="match status" value="1"/>
</dbReference>
<dbReference type="STRING" id="357804.Ping_1106"/>
<dbReference type="eggNOG" id="COG0790">
    <property type="taxonomic scope" value="Bacteria"/>
</dbReference>
<protein>
    <submittedName>
        <fullName evidence="1">Sel1 domain and tetratricopeptide repeat-containing protein</fullName>
    </submittedName>
</protein>
<dbReference type="PANTHER" id="PTHR11102:SF160">
    <property type="entry name" value="ERAD-ASSOCIATED E3 UBIQUITIN-PROTEIN LIGASE COMPONENT HRD3"/>
    <property type="match status" value="1"/>
</dbReference>
<dbReference type="InterPro" id="IPR050767">
    <property type="entry name" value="Sel1_AlgK"/>
</dbReference>
<dbReference type="EMBL" id="CP000510">
    <property type="protein sequence ID" value="ABM02945.1"/>
    <property type="molecule type" value="Genomic_DNA"/>
</dbReference>
<dbReference type="SMART" id="SM00671">
    <property type="entry name" value="SEL1"/>
    <property type="match status" value="9"/>
</dbReference>
<dbReference type="InterPro" id="IPR006597">
    <property type="entry name" value="Sel1-like"/>
</dbReference>
<dbReference type="KEGG" id="pin:Ping_1106"/>
<dbReference type="Proteomes" id="UP000000639">
    <property type="component" value="Chromosome"/>
</dbReference>
<dbReference type="HOGENOM" id="CLU_520604_0_0_6"/>
<sequence length="523" mass="58775">MWRKLAKQGDPAAQYALGWMYESGQGVLIDIKQAANWYKKSAIQNNVAAQYVLASIYDNSTEAIANPESAVVWYLKAANQGHVDSQFQLGLHYQDGNGALQNDLQSFLWFSKAAAQRHLSAQLHLGKIYQSGKGVKQDYQAAIKWYKEASSQGSANATFYLAQLYELGRGVVQDNQRAHSLYLASAAKHFAPAAYKSGEFYENGKAGKIDLKEAIKWYESAANKGDSAAQYKLAKLYQGGSGVEQNIRLAINWYKQAAIKNHPQAYHHLGLIYENGEQGINVDKSKAFDYYQKASELGDVSASAQLAAYYEQGIGVPIDIEYALKLYQESPETWAKVNYQKLSKHRFCLENATTELFSVRIACTNRQILSKEIKNKQITVISENPADWSDTYFTGAIVEGTSQLEITYTREDYFASAHYTFIGRSDPDLITRIKETVKQKYGEPDTSEGEPMEGEASFQWLLEDGIKLVVQRKWPDTTTFLTYSLPKHIELLKAQQKQSPNKIDLAHNKVGNKTTKKVDPSFF</sequence>
<keyword evidence="2" id="KW-1185">Reference proteome</keyword>
<gene>
    <name evidence="1" type="ordered locus">Ping_1106</name>
</gene>
<dbReference type="SUPFAM" id="SSF81901">
    <property type="entry name" value="HCP-like"/>
    <property type="match status" value="2"/>
</dbReference>
<accession>A1STY0</accession>
<dbReference type="RefSeq" id="WP_011769508.1">
    <property type="nucleotide sequence ID" value="NC_008709.1"/>
</dbReference>
<dbReference type="Pfam" id="PF08238">
    <property type="entry name" value="Sel1"/>
    <property type="match status" value="9"/>
</dbReference>
<organism evidence="1 2">
    <name type="scientific">Psychromonas ingrahamii (strain DSM 17664 / CCUG 51855 / 37)</name>
    <dbReference type="NCBI Taxonomy" id="357804"/>
    <lineage>
        <taxon>Bacteria</taxon>
        <taxon>Pseudomonadati</taxon>
        <taxon>Pseudomonadota</taxon>
        <taxon>Gammaproteobacteria</taxon>
        <taxon>Alteromonadales</taxon>
        <taxon>Psychromonadaceae</taxon>
        <taxon>Psychromonas</taxon>
    </lineage>
</organism>